<gene>
    <name evidence="3" type="ORF">A0H81_12608</name>
</gene>
<accession>A0A1C7LSI7</accession>
<keyword evidence="4" id="KW-1185">Reference proteome</keyword>
<sequence>MQVEGGENTVACYIPSASGKKFEIEWQDHVGLCHAEIQVRIDGQYVNGAVCRPLGRGSKTGVQTSLNVRRPFVFSNLETSDDDSLATKHASEDLGAIEVCIIRIKSNTIPVGFTPCSFSDMGTVHESSKKVGVHCVSLGECIEDGDDIQRVKTEPLFTSENFYVKFLFRYRPADLLKAQGIMPSERPINGLEAPIDKGKKRAMSVTDQNRRLRQRTSPDDVKPAVIIIDEDEDLNSLEEQLKVIQQKIQMKRNGESSSQSVKKERPASFIRLKHVDDNVIDLTLSANHANLLLEPHIHFISSQSCVLH</sequence>
<reference evidence="3 4" key="1">
    <citation type="submission" date="2016-03" db="EMBL/GenBank/DDBJ databases">
        <title>Whole genome sequencing of Grifola frondosa 9006-11.</title>
        <authorList>
            <person name="Min B."/>
            <person name="Park H."/>
            <person name="Kim J.-G."/>
            <person name="Cho H."/>
            <person name="Oh Y.-L."/>
            <person name="Kong W.-S."/>
            <person name="Choi I.-G."/>
        </authorList>
    </citation>
    <scope>NUCLEOTIDE SEQUENCE [LARGE SCALE GENOMIC DNA]</scope>
    <source>
        <strain evidence="3 4">9006-11</strain>
    </source>
</reference>
<dbReference type="EMBL" id="LUGG01000024">
    <property type="protein sequence ID" value="OBZ67488.1"/>
    <property type="molecule type" value="Genomic_DNA"/>
</dbReference>
<evidence type="ECO:0000313" key="4">
    <source>
        <dbReference type="Proteomes" id="UP000092993"/>
    </source>
</evidence>
<feature type="coiled-coil region" evidence="1">
    <location>
        <begin position="227"/>
        <end position="254"/>
    </location>
</feature>
<dbReference type="PANTHER" id="PTHR36223:SF1">
    <property type="entry name" value="TRANSCRIPTION ELONGATION FACTOR EAF N-TERMINAL DOMAIN-CONTAINING PROTEIN"/>
    <property type="match status" value="1"/>
</dbReference>
<dbReference type="STRING" id="5627.A0A1C7LSI7"/>
<keyword evidence="1" id="KW-0175">Coiled coil</keyword>
<organism evidence="3 4">
    <name type="scientific">Grifola frondosa</name>
    <name type="common">Maitake</name>
    <name type="synonym">Polyporus frondosus</name>
    <dbReference type="NCBI Taxonomy" id="5627"/>
    <lineage>
        <taxon>Eukaryota</taxon>
        <taxon>Fungi</taxon>
        <taxon>Dikarya</taxon>
        <taxon>Basidiomycota</taxon>
        <taxon>Agaricomycotina</taxon>
        <taxon>Agaricomycetes</taxon>
        <taxon>Polyporales</taxon>
        <taxon>Grifolaceae</taxon>
        <taxon>Grifola</taxon>
    </lineage>
</organism>
<name>A0A1C7LSI7_GRIFR</name>
<dbReference type="AlphaFoldDB" id="A0A1C7LSI7"/>
<proteinExistence type="predicted"/>
<dbReference type="Proteomes" id="UP000092993">
    <property type="component" value="Unassembled WGS sequence"/>
</dbReference>
<protein>
    <recommendedName>
        <fullName evidence="2">DUF7918 domain-containing protein</fullName>
    </recommendedName>
</protein>
<feature type="domain" description="DUF7918" evidence="2">
    <location>
        <begin position="6"/>
        <end position="183"/>
    </location>
</feature>
<evidence type="ECO:0000259" key="2">
    <source>
        <dbReference type="Pfam" id="PF25534"/>
    </source>
</evidence>
<evidence type="ECO:0000313" key="3">
    <source>
        <dbReference type="EMBL" id="OBZ67488.1"/>
    </source>
</evidence>
<evidence type="ECO:0000256" key="1">
    <source>
        <dbReference type="SAM" id="Coils"/>
    </source>
</evidence>
<dbReference type="InterPro" id="IPR057678">
    <property type="entry name" value="DUF7918"/>
</dbReference>
<comment type="caution">
    <text evidence="3">The sequence shown here is derived from an EMBL/GenBank/DDBJ whole genome shotgun (WGS) entry which is preliminary data.</text>
</comment>
<dbReference type="Pfam" id="PF25534">
    <property type="entry name" value="DUF7918"/>
    <property type="match status" value="1"/>
</dbReference>
<dbReference type="PANTHER" id="PTHR36223">
    <property type="entry name" value="BETA-LACTAMASE-TYPE TRANSPEPTIDASE FOLD DOMAIN CONTAINING PROTEIN"/>
    <property type="match status" value="1"/>
</dbReference>
<dbReference type="OMA" id="SERPING"/>
<dbReference type="OrthoDB" id="3364132at2759"/>